<accession>A0A9D1ZMG0</accession>
<comment type="caution">
    <text evidence="2">The sequence shown here is derived from an EMBL/GenBank/DDBJ whole genome shotgun (WGS) entry which is preliminary data.</text>
</comment>
<evidence type="ECO:0000256" key="1">
    <source>
        <dbReference type="SAM" id="MobiDB-lite"/>
    </source>
</evidence>
<reference evidence="2" key="1">
    <citation type="journal article" date="2021" name="PeerJ">
        <title>Extensive microbial diversity within the chicken gut microbiome revealed by metagenomics and culture.</title>
        <authorList>
            <person name="Gilroy R."/>
            <person name="Ravi A."/>
            <person name="Getino M."/>
            <person name="Pursley I."/>
            <person name="Horton D.L."/>
            <person name="Alikhan N.F."/>
            <person name="Baker D."/>
            <person name="Gharbi K."/>
            <person name="Hall N."/>
            <person name="Watson M."/>
            <person name="Adriaenssens E.M."/>
            <person name="Foster-Nyarko E."/>
            <person name="Jarju S."/>
            <person name="Secka A."/>
            <person name="Antonio M."/>
            <person name="Oren A."/>
            <person name="Chaudhuri R.R."/>
            <person name="La Ragione R."/>
            <person name="Hildebrand F."/>
            <person name="Pallen M.J."/>
        </authorList>
    </citation>
    <scope>NUCLEOTIDE SEQUENCE</scope>
    <source>
        <strain evidence="2">3204</strain>
    </source>
</reference>
<name>A0A9D1ZMG0_9LACO</name>
<dbReference type="EMBL" id="DXCM01000025">
    <property type="protein sequence ID" value="HIY92051.1"/>
    <property type="molecule type" value="Genomic_DNA"/>
</dbReference>
<dbReference type="AlphaFoldDB" id="A0A9D1ZMG0"/>
<feature type="region of interest" description="Disordered" evidence="1">
    <location>
        <begin position="171"/>
        <end position="192"/>
    </location>
</feature>
<sequence length="325" mass="36611">MKKVTKNLIKVSGVIMASLTVGELTQPILASSTSNLRTERSAKKVSSSSTRQTLEAEAPYVVDLEQNNKTPNSSVSCNNTVLYYITTKDSVWYYGCLKNNKLVIVPFGITKHDGHECIAAYYQGKTHYRRINTKTESIDMSTEDTDVSYDAFKISPNYQVKKIDEKYARNQIQKSQAKDQEQTSQKAAKEQASQESYAETLAKKKPLYQYLSQHQDQQVQKITVVQGNPNQTDALYLVGNQAQITQAVNDLNNYHPDNSITILPNKSGVKIFNDCWEAVNDPNKLYQKGEKISIDPHVLSATNMQNQIKQNEFDTQFGKDAHHVG</sequence>
<reference evidence="2" key="2">
    <citation type="submission" date="2021-04" db="EMBL/GenBank/DDBJ databases">
        <authorList>
            <person name="Gilroy R."/>
        </authorList>
    </citation>
    <scope>NUCLEOTIDE SEQUENCE</scope>
    <source>
        <strain evidence="2">3204</strain>
    </source>
</reference>
<feature type="compositionally biased region" description="Polar residues" evidence="1">
    <location>
        <begin position="182"/>
        <end position="192"/>
    </location>
</feature>
<dbReference type="Proteomes" id="UP000824013">
    <property type="component" value="Unassembled WGS sequence"/>
</dbReference>
<proteinExistence type="predicted"/>
<evidence type="ECO:0000313" key="3">
    <source>
        <dbReference type="Proteomes" id="UP000824013"/>
    </source>
</evidence>
<evidence type="ECO:0000313" key="2">
    <source>
        <dbReference type="EMBL" id="HIY92051.1"/>
    </source>
</evidence>
<organism evidence="2 3">
    <name type="scientific">Candidatus Companilactobacillus pullicola</name>
    <dbReference type="NCBI Taxonomy" id="2838523"/>
    <lineage>
        <taxon>Bacteria</taxon>
        <taxon>Bacillati</taxon>
        <taxon>Bacillota</taxon>
        <taxon>Bacilli</taxon>
        <taxon>Lactobacillales</taxon>
        <taxon>Lactobacillaceae</taxon>
        <taxon>Companilactobacillus</taxon>
    </lineage>
</organism>
<protein>
    <submittedName>
        <fullName evidence="2">Uncharacterized protein</fullName>
    </submittedName>
</protein>
<gene>
    <name evidence="2" type="ORF">H9820_03785</name>
</gene>